<dbReference type="Proteomes" id="UP000789920">
    <property type="component" value="Unassembled WGS sequence"/>
</dbReference>
<comment type="caution">
    <text evidence="1">The sequence shown here is derived from an EMBL/GenBank/DDBJ whole genome shotgun (WGS) entry which is preliminary data.</text>
</comment>
<name>A0ACA9R7D5_9GLOM</name>
<sequence>SNLEVVLRELRCRIRCNVKIEAESNKIKVSRNVGLEGLWITILL</sequence>
<evidence type="ECO:0000313" key="1">
    <source>
        <dbReference type="EMBL" id="CAG8780363.1"/>
    </source>
</evidence>
<protein>
    <submittedName>
        <fullName evidence="1">27162_t:CDS:1</fullName>
    </submittedName>
</protein>
<keyword evidence="2" id="KW-1185">Reference proteome</keyword>
<reference evidence="1" key="1">
    <citation type="submission" date="2021-06" db="EMBL/GenBank/DDBJ databases">
        <authorList>
            <person name="Kallberg Y."/>
            <person name="Tangrot J."/>
            <person name="Rosling A."/>
        </authorList>
    </citation>
    <scope>NUCLEOTIDE SEQUENCE</scope>
    <source>
        <strain evidence="1">MA461A</strain>
    </source>
</reference>
<accession>A0ACA9R7D5</accession>
<feature type="non-terminal residue" evidence="1">
    <location>
        <position position="1"/>
    </location>
</feature>
<evidence type="ECO:0000313" key="2">
    <source>
        <dbReference type="Proteomes" id="UP000789920"/>
    </source>
</evidence>
<proteinExistence type="predicted"/>
<organism evidence="1 2">
    <name type="scientific">Racocetra persica</name>
    <dbReference type="NCBI Taxonomy" id="160502"/>
    <lineage>
        <taxon>Eukaryota</taxon>
        <taxon>Fungi</taxon>
        <taxon>Fungi incertae sedis</taxon>
        <taxon>Mucoromycota</taxon>
        <taxon>Glomeromycotina</taxon>
        <taxon>Glomeromycetes</taxon>
        <taxon>Diversisporales</taxon>
        <taxon>Gigasporaceae</taxon>
        <taxon>Racocetra</taxon>
    </lineage>
</organism>
<dbReference type="EMBL" id="CAJVQC010044843">
    <property type="protein sequence ID" value="CAG8780363.1"/>
    <property type="molecule type" value="Genomic_DNA"/>
</dbReference>
<gene>
    <name evidence="1" type="ORF">RPERSI_LOCUS17486</name>
</gene>